<dbReference type="PANTHER" id="PTHR47506">
    <property type="entry name" value="TRANSCRIPTIONAL REGULATORY PROTEIN"/>
    <property type="match status" value="1"/>
</dbReference>
<evidence type="ECO:0000256" key="2">
    <source>
        <dbReference type="ARBA" id="ARBA00023125"/>
    </source>
</evidence>
<dbReference type="GO" id="GO:0003677">
    <property type="term" value="F:DNA binding"/>
    <property type="evidence" value="ECO:0007669"/>
    <property type="project" value="UniProtKB-UniRule"/>
</dbReference>
<dbReference type="InterPro" id="IPR036271">
    <property type="entry name" value="Tet_transcr_reg_TetR-rel_C_sf"/>
</dbReference>
<keyword evidence="7" id="KW-1185">Reference proteome</keyword>
<dbReference type="InterPro" id="IPR001647">
    <property type="entry name" value="HTH_TetR"/>
</dbReference>
<sequence length="175" mass="18830">MLDAAAAVVLEQGAGKLTLDAVALRAGASKGGVLYHFPSKEALLEALLERVTSHNRAAYESVLAKTPVGPGRELKAYVTNSVREPDEDDHVSGALLAVLNSSPAMIESVGDYFRARFAAISHDVPFERAALVHLATEGLWLMELFQVSPLDARQRARVVKLLKQLANGDSKGLRE</sequence>
<dbReference type="PROSITE" id="PS50977">
    <property type="entry name" value="HTH_TETR_2"/>
    <property type="match status" value="1"/>
</dbReference>
<evidence type="ECO:0000313" key="6">
    <source>
        <dbReference type="EMBL" id="EIT69018.1"/>
    </source>
</evidence>
<dbReference type="AlphaFoldDB" id="I8T5N8"/>
<dbReference type="Gene3D" id="1.10.357.10">
    <property type="entry name" value="Tetracycline Repressor, domain 2"/>
    <property type="match status" value="1"/>
</dbReference>
<dbReference type="InterPro" id="IPR009057">
    <property type="entry name" value="Homeodomain-like_sf"/>
</dbReference>
<protein>
    <recommendedName>
        <fullName evidence="5">HTH tetR-type domain-containing protein</fullName>
    </recommendedName>
</protein>
<reference evidence="6 7" key="1">
    <citation type="journal article" date="2012" name="J. Bacteriol.">
        <title>Genome Sequence of n-Alkane-Degrading Hydrocarboniphaga effusa Strain AP103T (ATCC BAA-332T).</title>
        <authorList>
            <person name="Chang H.K."/>
            <person name="Zylstra G.J."/>
            <person name="Chae J.C."/>
        </authorList>
    </citation>
    <scope>NUCLEOTIDE SEQUENCE [LARGE SCALE GENOMIC DNA]</scope>
    <source>
        <strain evidence="6 7">AP103</strain>
    </source>
</reference>
<evidence type="ECO:0000256" key="1">
    <source>
        <dbReference type="ARBA" id="ARBA00023015"/>
    </source>
</evidence>
<keyword evidence="2 4" id="KW-0238">DNA-binding</keyword>
<evidence type="ECO:0000313" key="7">
    <source>
        <dbReference type="Proteomes" id="UP000003704"/>
    </source>
</evidence>
<feature type="DNA-binding region" description="H-T-H motif" evidence="4">
    <location>
        <begin position="18"/>
        <end position="37"/>
    </location>
</feature>
<dbReference type="RefSeq" id="WP_007185543.1">
    <property type="nucleotide sequence ID" value="NZ_AKGD01000002.1"/>
</dbReference>
<evidence type="ECO:0000256" key="3">
    <source>
        <dbReference type="ARBA" id="ARBA00023163"/>
    </source>
</evidence>
<dbReference type="PRINTS" id="PR00455">
    <property type="entry name" value="HTHTETR"/>
</dbReference>
<keyword evidence="3" id="KW-0804">Transcription</keyword>
<evidence type="ECO:0000256" key="4">
    <source>
        <dbReference type="PROSITE-ProRule" id="PRU00335"/>
    </source>
</evidence>
<dbReference type="InterPro" id="IPR041479">
    <property type="entry name" value="TetR_CgmR_C"/>
</dbReference>
<feature type="domain" description="HTH tetR-type" evidence="5">
    <location>
        <begin position="1"/>
        <end position="55"/>
    </location>
</feature>
<dbReference type="SUPFAM" id="SSF46689">
    <property type="entry name" value="Homeodomain-like"/>
    <property type="match status" value="1"/>
</dbReference>
<dbReference type="Pfam" id="PF00440">
    <property type="entry name" value="TetR_N"/>
    <property type="match status" value="1"/>
</dbReference>
<accession>I8T5N8</accession>
<gene>
    <name evidence="6" type="ORF">WQQ_26000</name>
</gene>
<dbReference type="EMBL" id="AKGD01000002">
    <property type="protein sequence ID" value="EIT69018.1"/>
    <property type="molecule type" value="Genomic_DNA"/>
</dbReference>
<dbReference type="PANTHER" id="PTHR47506:SF6">
    <property type="entry name" value="HTH-TYPE TRANSCRIPTIONAL REPRESSOR NEMR"/>
    <property type="match status" value="1"/>
</dbReference>
<proteinExistence type="predicted"/>
<dbReference type="STRING" id="1172194.WQQ_26000"/>
<dbReference type="SUPFAM" id="SSF48498">
    <property type="entry name" value="Tetracyclin repressor-like, C-terminal domain"/>
    <property type="match status" value="1"/>
</dbReference>
<keyword evidence="1" id="KW-0805">Transcription regulation</keyword>
<dbReference type="Pfam" id="PF17937">
    <property type="entry name" value="TetR_C_28"/>
    <property type="match status" value="1"/>
</dbReference>
<name>I8T5N8_9GAMM</name>
<dbReference type="PATRIC" id="fig|1172194.4.peg.2513"/>
<comment type="caution">
    <text evidence="6">The sequence shown here is derived from an EMBL/GenBank/DDBJ whole genome shotgun (WGS) entry which is preliminary data.</text>
</comment>
<dbReference type="Proteomes" id="UP000003704">
    <property type="component" value="Unassembled WGS sequence"/>
</dbReference>
<organism evidence="6 7">
    <name type="scientific">Hydrocarboniphaga effusa AP103</name>
    <dbReference type="NCBI Taxonomy" id="1172194"/>
    <lineage>
        <taxon>Bacteria</taxon>
        <taxon>Pseudomonadati</taxon>
        <taxon>Pseudomonadota</taxon>
        <taxon>Gammaproteobacteria</taxon>
        <taxon>Nevskiales</taxon>
        <taxon>Nevskiaceae</taxon>
        <taxon>Hydrocarboniphaga</taxon>
    </lineage>
</organism>
<evidence type="ECO:0000259" key="5">
    <source>
        <dbReference type="PROSITE" id="PS50977"/>
    </source>
</evidence>